<evidence type="ECO:0000313" key="3">
    <source>
        <dbReference type="Proteomes" id="UP000028999"/>
    </source>
</evidence>
<organism evidence="2 3">
    <name type="scientific">Brassica napus</name>
    <name type="common">Rape</name>
    <dbReference type="NCBI Taxonomy" id="3708"/>
    <lineage>
        <taxon>Eukaryota</taxon>
        <taxon>Viridiplantae</taxon>
        <taxon>Streptophyta</taxon>
        <taxon>Embryophyta</taxon>
        <taxon>Tracheophyta</taxon>
        <taxon>Spermatophyta</taxon>
        <taxon>Magnoliopsida</taxon>
        <taxon>eudicotyledons</taxon>
        <taxon>Gunneridae</taxon>
        <taxon>Pentapetalae</taxon>
        <taxon>rosids</taxon>
        <taxon>malvids</taxon>
        <taxon>Brassicales</taxon>
        <taxon>Brassicaceae</taxon>
        <taxon>Brassiceae</taxon>
        <taxon>Brassica</taxon>
    </lineage>
</organism>
<accession>A0A078FES9</accession>
<keyword evidence="3" id="KW-1185">Reference proteome</keyword>
<proteinExistence type="predicted"/>
<dbReference type="PaxDb" id="3708-A0A078FES9"/>
<evidence type="ECO:0000256" key="1">
    <source>
        <dbReference type="SAM" id="MobiDB-lite"/>
    </source>
</evidence>
<protein>
    <submittedName>
        <fullName evidence="2">BnaC03g57970D protein</fullName>
    </submittedName>
</protein>
<dbReference type="Proteomes" id="UP000028999">
    <property type="component" value="Unassembled WGS sequence"/>
</dbReference>
<sequence length="152" mass="17350">MILSYLNHLNVSGAFEELSELSNIDLKGKVTDEEFKVSREGLLLLRRRRSLIGENVPLFFYVEVVCNRDVADEARRGRGSEDGEGNGLGVEFEGEGRGRREVDAGLEMEKGRDLGLKLKQPWRRKRRDRVDGVKRGLRRILLGWPASLFIHT</sequence>
<name>A0A078FES9_BRANA</name>
<evidence type="ECO:0000313" key="2">
    <source>
        <dbReference type="EMBL" id="CDY11781.1"/>
    </source>
</evidence>
<dbReference type="EMBL" id="LK032014">
    <property type="protein sequence ID" value="CDY11781.1"/>
    <property type="molecule type" value="Genomic_DNA"/>
</dbReference>
<reference evidence="2 3" key="1">
    <citation type="journal article" date="2014" name="Science">
        <title>Plant genetics. Early allopolyploid evolution in the post-Neolithic Brassica napus oilseed genome.</title>
        <authorList>
            <person name="Chalhoub B."/>
            <person name="Denoeud F."/>
            <person name="Liu S."/>
            <person name="Parkin I.A."/>
            <person name="Tang H."/>
            <person name="Wang X."/>
            <person name="Chiquet J."/>
            <person name="Belcram H."/>
            <person name="Tong C."/>
            <person name="Samans B."/>
            <person name="Correa M."/>
            <person name="Da Silva C."/>
            <person name="Just J."/>
            <person name="Falentin C."/>
            <person name="Koh C.S."/>
            <person name="Le Clainche I."/>
            <person name="Bernard M."/>
            <person name="Bento P."/>
            <person name="Noel B."/>
            <person name="Labadie K."/>
            <person name="Alberti A."/>
            <person name="Charles M."/>
            <person name="Arnaud D."/>
            <person name="Guo H."/>
            <person name="Daviaud C."/>
            <person name="Alamery S."/>
            <person name="Jabbari K."/>
            <person name="Zhao M."/>
            <person name="Edger P.P."/>
            <person name="Chelaifa H."/>
            <person name="Tack D."/>
            <person name="Lassalle G."/>
            <person name="Mestiri I."/>
            <person name="Schnel N."/>
            <person name="Le Paslier M.C."/>
            <person name="Fan G."/>
            <person name="Renault V."/>
            <person name="Bayer P.E."/>
            <person name="Golicz A.A."/>
            <person name="Manoli S."/>
            <person name="Lee T.H."/>
            <person name="Thi V.H."/>
            <person name="Chalabi S."/>
            <person name="Hu Q."/>
            <person name="Fan C."/>
            <person name="Tollenaere R."/>
            <person name="Lu Y."/>
            <person name="Battail C."/>
            <person name="Shen J."/>
            <person name="Sidebottom C.H."/>
            <person name="Wang X."/>
            <person name="Canaguier A."/>
            <person name="Chauveau A."/>
            <person name="Berard A."/>
            <person name="Deniot G."/>
            <person name="Guan M."/>
            <person name="Liu Z."/>
            <person name="Sun F."/>
            <person name="Lim Y.P."/>
            <person name="Lyons E."/>
            <person name="Town C.D."/>
            <person name="Bancroft I."/>
            <person name="Wang X."/>
            <person name="Meng J."/>
            <person name="Ma J."/>
            <person name="Pires J.C."/>
            <person name="King G.J."/>
            <person name="Brunel D."/>
            <person name="Delourme R."/>
            <person name="Renard M."/>
            <person name="Aury J.M."/>
            <person name="Adams K.L."/>
            <person name="Batley J."/>
            <person name="Snowdon R.J."/>
            <person name="Tost J."/>
            <person name="Edwards D."/>
            <person name="Zhou Y."/>
            <person name="Hua W."/>
            <person name="Sharpe A.G."/>
            <person name="Paterson A.H."/>
            <person name="Guan C."/>
            <person name="Wincker P."/>
        </authorList>
    </citation>
    <scope>NUCLEOTIDE SEQUENCE [LARGE SCALE GENOMIC DNA]</scope>
    <source>
        <strain evidence="3">cv. Darmor-bzh</strain>
    </source>
</reference>
<dbReference type="AlphaFoldDB" id="A0A078FES9"/>
<dbReference type="Gramene" id="CDY11781">
    <property type="protein sequence ID" value="CDY11781"/>
    <property type="gene ID" value="GSBRNA2T00050019001"/>
</dbReference>
<feature type="region of interest" description="Disordered" evidence="1">
    <location>
        <begin position="75"/>
        <end position="98"/>
    </location>
</feature>
<gene>
    <name evidence="2" type="primary">BnaC03g57970D</name>
    <name evidence="2" type="ORF">GSBRNA2T00050019001</name>
</gene>